<dbReference type="AlphaFoldDB" id="A0A6C0AQQ1"/>
<proteinExistence type="predicted"/>
<reference evidence="1" key="1">
    <citation type="journal article" date="2020" name="Nature">
        <title>Giant virus diversity and host interactions through global metagenomics.</title>
        <authorList>
            <person name="Schulz F."/>
            <person name="Roux S."/>
            <person name="Paez-Espino D."/>
            <person name="Jungbluth S."/>
            <person name="Walsh D.A."/>
            <person name="Denef V.J."/>
            <person name="McMahon K.D."/>
            <person name="Konstantinidis K.T."/>
            <person name="Eloe-Fadrosh E.A."/>
            <person name="Kyrpides N.C."/>
            <person name="Woyke T."/>
        </authorList>
    </citation>
    <scope>NUCLEOTIDE SEQUENCE</scope>
    <source>
        <strain evidence="1">GVMAG-S-1101164-72</strain>
    </source>
</reference>
<protein>
    <submittedName>
        <fullName evidence="1">Uncharacterized protein</fullName>
    </submittedName>
</protein>
<organism evidence="1">
    <name type="scientific">viral metagenome</name>
    <dbReference type="NCBI Taxonomy" id="1070528"/>
    <lineage>
        <taxon>unclassified sequences</taxon>
        <taxon>metagenomes</taxon>
        <taxon>organismal metagenomes</taxon>
    </lineage>
</organism>
<sequence length="294" mass="32256">MASSLKATATKDSTSREQTLVRLMNGHTVDTSCFACGDAILTVKPADLVSATLVGGLGAHHDFVATVSGSRHLKGELKHSLTAKTKREVLEWRPWKDAVQFVQGQTKSKKAAIFAPDYGMPLWTAWFDGYVKPFVAASVPSATGLTLDGYVACASAMSCPSTAEPASAELIRVLRSDKELQEGLRKEWIRFETAFMPAHPLDHKAFEAHVKEVLEEKDVWVCVNKAGAHWIEGFHVLGLVYDGPRPKREGGIVFVYTLSVQKKSGGTIKQIPIEFKLYWKNGGQAVQNLNFLVL</sequence>
<evidence type="ECO:0000313" key="1">
    <source>
        <dbReference type="EMBL" id="QHS81823.1"/>
    </source>
</evidence>
<accession>A0A6C0AQQ1</accession>
<name>A0A6C0AQQ1_9ZZZZ</name>
<dbReference type="EMBL" id="MN740760">
    <property type="protein sequence ID" value="QHS81823.1"/>
    <property type="molecule type" value="Genomic_DNA"/>
</dbReference>